<comment type="subcellular location">
    <subcellularLocation>
        <location evidence="1">Membrane</location>
        <topology evidence="1">Multi-pass membrane protein</topology>
    </subcellularLocation>
</comment>
<evidence type="ECO:0000256" key="1">
    <source>
        <dbReference type="ARBA" id="ARBA00004141"/>
    </source>
</evidence>
<feature type="transmembrane region" description="Helical" evidence="5">
    <location>
        <begin position="155"/>
        <end position="180"/>
    </location>
</feature>
<name>A0A0F9MTU2_9ZZZZ</name>
<dbReference type="PANTHER" id="PTHR12714:SF9">
    <property type="entry name" value="PROTEIN-S-ISOPRENYLCYSTEINE O-METHYLTRANSFERASE"/>
    <property type="match status" value="1"/>
</dbReference>
<proteinExistence type="predicted"/>
<dbReference type="GO" id="GO:0004671">
    <property type="term" value="F:protein C-terminal S-isoprenylcysteine carboxyl O-methyltransferase activity"/>
    <property type="evidence" value="ECO:0007669"/>
    <property type="project" value="InterPro"/>
</dbReference>
<evidence type="ECO:0008006" key="7">
    <source>
        <dbReference type="Google" id="ProtNLM"/>
    </source>
</evidence>
<sequence length="236" mass="27813">MKLLSVLILVIFICQILTYNIVWRYWGGKKFLTKARKKELEAKQPEKRKVKIAPKIWALVQEPICILIPLLFIIDGLILRMEILYSPYLSFFKPINIYLQIISLILQIMGLIIIFCGFILYLIAGKTVTKKVYSKATEEREMMTTGLYAYIRHPLYLSFILIPVGFLLITLNYLSLFYLMAFTISTNSDEECDREGKFTFVTKEVRCEEEYMKKIYGKDYEEYMEKTGMLLPKLRK</sequence>
<evidence type="ECO:0000256" key="5">
    <source>
        <dbReference type="SAM" id="Phobius"/>
    </source>
</evidence>
<feature type="transmembrane region" description="Helical" evidence="5">
    <location>
        <begin position="98"/>
        <end position="124"/>
    </location>
</feature>
<dbReference type="Pfam" id="PF04140">
    <property type="entry name" value="ICMT"/>
    <property type="match status" value="1"/>
</dbReference>
<reference evidence="6" key="1">
    <citation type="journal article" date="2015" name="Nature">
        <title>Complex archaea that bridge the gap between prokaryotes and eukaryotes.</title>
        <authorList>
            <person name="Spang A."/>
            <person name="Saw J.H."/>
            <person name="Jorgensen S.L."/>
            <person name="Zaremba-Niedzwiedzka K."/>
            <person name="Martijn J."/>
            <person name="Lind A.E."/>
            <person name="van Eijk R."/>
            <person name="Schleper C."/>
            <person name="Guy L."/>
            <person name="Ettema T.J."/>
        </authorList>
    </citation>
    <scope>NUCLEOTIDE SEQUENCE</scope>
</reference>
<dbReference type="AlphaFoldDB" id="A0A0F9MTU2"/>
<evidence type="ECO:0000256" key="2">
    <source>
        <dbReference type="ARBA" id="ARBA00022692"/>
    </source>
</evidence>
<accession>A0A0F9MTU2</accession>
<organism evidence="6">
    <name type="scientific">marine sediment metagenome</name>
    <dbReference type="NCBI Taxonomy" id="412755"/>
    <lineage>
        <taxon>unclassified sequences</taxon>
        <taxon>metagenomes</taxon>
        <taxon>ecological metagenomes</taxon>
    </lineage>
</organism>
<protein>
    <recommendedName>
        <fullName evidence="7">Isoprenylcysteine carboxylmethyltransferase family protein</fullName>
    </recommendedName>
</protein>
<feature type="transmembrane region" description="Helical" evidence="5">
    <location>
        <begin position="6"/>
        <end position="26"/>
    </location>
</feature>
<feature type="transmembrane region" description="Helical" evidence="5">
    <location>
        <begin position="56"/>
        <end position="78"/>
    </location>
</feature>
<keyword evidence="2 5" id="KW-0812">Transmembrane</keyword>
<dbReference type="GO" id="GO:0016020">
    <property type="term" value="C:membrane"/>
    <property type="evidence" value="ECO:0007669"/>
    <property type="project" value="UniProtKB-SubCell"/>
</dbReference>
<dbReference type="Gene3D" id="1.20.120.1630">
    <property type="match status" value="1"/>
</dbReference>
<gene>
    <name evidence="6" type="ORF">LCGC14_1033770</name>
</gene>
<evidence type="ECO:0000313" key="6">
    <source>
        <dbReference type="EMBL" id="KKN10720.1"/>
    </source>
</evidence>
<keyword evidence="4 5" id="KW-0472">Membrane</keyword>
<dbReference type="EMBL" id="LAZR01004214">
    <property type="protein sequence ID" value="KKN10720.1"/>
    <property type="molecule type" value="Genomic_DNA"/>
</dbReference>
<comment type="caution">
    <text evidence="6">The sequence shown here is derived from an EMBL/GenBank/DDBJ whole genome shotgun (WGS) entry which is preliminary data.</text>
</comment>
<keyword evidence="3 5" id="KW-1133">Transmembrane helix</keyword>
<dbReference type="PANTHER" id="PTHR12714">
    <property type="entry name" value="PROTEIN-S ISOPRENYLCYSTEINE O-METHYLTRANSFERASE"/>
    <property type="match status" value="1"/>
</dbReference>
<evidence type="ECO:0000256" key="4">
    <source>
        <dbReference type="ARBA" id="ARBA00023136"/>
    </source>
</evidence>
<dbReference type="InterPro" id="IPR007269">
    <property type="entry name" value="ICMT_MeTrfase"/>
</dbReference>
<evidence type="ECO:0000256" key="3">
    <source>
        <dbReference type="ARBA" id="ARBA00022989"/>
    </source>
</evidence>